<evidence type="ECO:0000259" key="3">
    <source>
        <dbReference type="PROSITE" id="PS50883"/>
    </source>
</evidence>
<comment type="caution">
    <text evidence="4">The sequence shown here is derived from an EMBL/GenBank/DDBJ whole genome shotgun (WGS) entry which is preliminary data.</text>
</comment>
<name>A0A3M5VKV0_PSESX</name>
<feature type="domain" description="Response regulatory" evidence="2">
    <location>
        <begin position="5"/>
        <end position="126"/>
    </location>
</feature>
<dbReference type="GO" id="GO:0071111">
    <property type="term" value="F:cyclic-guanylate-specific phosphodiesterase activity"/>
    <property type="evidence" value="ECO:0007669"/>
    <property type="project" value="InterPro"/>
</dbReference>
<dbReference type="PANTHER" id="PTHR33121:SF70">
    <property type="entry name" value="SIGNALING PROTEIN YKOW"/>
    <property type="match status" value="1"/>
</dbReference>
<dbReference type="RefSeq" id="WP_122300290.1">
    <property type="nucleotide sequence ID" value="NZ_RBUA01000591.1"/>
</dbReference>
<dbReference type="CDD" id="cd01948">
    <property type="entry name" value="EAL"/>
    <property type="match status" value="1"/>
</dbReference>
<proteinExistence type="predicted"/>
<dbReference type="PROSITE" id="PS50110">
    <property type="entry name" value="RESPONSE_REGULATORY"/>
    <property type="match status" value="1"/>
</dbReference>
<dbReference type="PROSITE" id="PS50883">
    <property type="entry name" value="EAL"/>
    <property type="match status" value="1"/>
</dbReference>
<dbReference type="InterPro" id="IPR011006">
    <property type="entry name" value="CheY-like_superfamily"/>
</dbReference>
<sequence length="406" mass="44793">MFPDCVVVIEHHAFQRAVLVKALSNLGVGRVLSASDAEQAIGLLKELPKVDIVFFDLADGSINHSAFLKVASEMGNVQTLVAYSELQADLYRAVRPMKTLSGLKLLGILDKPLNMQDLQRLVANFRHRHQVQSMPDLSVPELIPEEEVRHGLAMGAFEAWYQPKFDLVERRLFGVEALVRWSHPTRGMLLPRDLLGAVLAYDLIDEMLKQLLDQGIALLMRLRAQGLDLGMAFNLTASQLVRNELVEHIIQRLQEHDLPGSALMFEVAESSLLDLPASALANLVRLRESGCGLSIDDFGLGFSSLRLLAQLPFNQIKLDGVFVQDLADPGHRAVVASSLALTRALHMDLIIEGVGSQLTLDTLIELGCNFGQGFHLAMPMSGTDFCYWLERYQNRQGLGGGPGTLK</sequence>
<evidence type="ECO:0008006" key="6">
    <source>
        <dbReference type="Google" id="ProtNLM"/>
    </source>
</evidence>
<organism evidence="4 5">
    <name type="scientific">Pseudomonas syringae pv. avii</name>
    <dbReference type="NCBI Taxonomy" id="663959"/>
    <lineage>
        <taxon>Bacteria</taxon>
        <taxon>Pseudomonadati</taxon>
        <taxon>Pseudomonadota</taxon>
        <taxon>Gammaproteobacteria</taxon>
        <taxon>Pseudomonadales</taxon>
        <taxon>Pseudomonadaceae</taxon>
        <taxon>Pseudomonas</taxon>
        <taxon>Pseudomonas syringae</taxon>
    </lineage>
</organism>
<evidence type="ECO:0000313" key="5">
    <source>
        <dbReference type="Proteomes" id="UP000280395"/>
    </source>
</evidence>
<dbReference type="Gene3D" id="3.20.20.450">
    <property type="entry name" value="EAL domain"/>
    <property type="match status" value="1"/>
</dbReference>
<dbReference type="Gene3D" id="3.40.50.2300">
    <property type="match status" value="1"/>
</dbReference>
<evidence type="ECO:0000313" key="4">
    <source>
        <dbReference type="EMBL" id="RMU58225.1"/>
    </source>
</evidence>
<dbReference type="InterPro" id="IPR001633">
    <property type="entry name" value="EAL_dom"/>
</dbReference>
<gene>
    <name evidence="4" type="ORF">ALP29_01007</name>
</gene>
<dbReference type="AlphaFoldDB" id="A0A3M5VKV0"/>
<feature type="modified residue" description="4-aspartylphosphate" evidence="1">
    <location>
        <position position="56"/>
    </location>
</feature>
<evidence type="ECO:0000256" key="1">
    <source>
        <dbReference type="PROSITE-ProRule" id="PRU00169"/>
    </source>
</evidence>
<feature type="domain" description="EAL" evidence="3">
    <location>
        <begin position="141"/>
        <end position="393"/>
    </location>
</feature>
<dbReference type="PANTHER" id="PTHR33121">
    <property type="entry name" value="CYCLIC DI-GMP PHOSPHODIESTERASE PDEF"/>
    <property type="match status" value="1"/>
</dbReference>
<accession>A0A3M5VKV0</accession>
<dbReference type="InterPro" id="IPR001789">
    <property type="entry name" value="Sig_transdc_resp-reg_receiver"/>
</dbReference>
<dbReference type="Proteomes" id="UP000280395">
    <property type="component" value="Unassembled WGS sequence"/>
</dbReference>
<dbReference type="SMART" id="SM00052">
    <property type="entry name" value="EAL"/>
    <property type="match status" value="1"/>
</dbReference>
<keyword evidence="1" id="KW-0597">Phosphoprotein</keyword>
<dbReference type="Pfam" id="PF00563">
    <property type="entry name" value="EAL"/>
    <property type="match status" value="1"/>
</dbReference>
<dbReference type="EMBL" id="RBUA01000591">
    <property type="protein sequence ID" value="RMU58225.1"/>
    <property type="molecule type" value="Genomic_DNA"/>
</dbReference>
<dbReference type="InterPro" id="IPR035919">
    <property type="entry name" value="EAL_sf"/>
</dbReference>
<dbReference type="SUPFAM" id="SSF52172">
    <property type="entry name" value="CheY-like"/>
    <property type="match status" value="1"/>
</dbReference>
<evidence type="ECO:0000259" key="2">
    <source>
        <dbReference type="PROSITE" id="PS50110"/>
    </source>
</evidence>
<dbReference type="GO" id="GO:0000160">
    <property type="term" value="P:phosphorelay signal transduction system"/>
    <property type="evidence" value="ECO:0007669"/>
    <property type="project" value="InterPro"/>
</dbReference>
<protein>
    <recommendedName>
        <fullName evidence="6">Diguanylate phosphodiesterase</fullName>
    </recommendedName>
</protein>
<reference evidence="4 5" key="1">
    <citation type="submission" date="2018-08" db="EMBL/GenBank/DDBJ databases">
        <title>Recombination of ecologically and evolutionarily significant loci maintains genetic cohesion in the Pseudomonas syringae species complex.</title>
        <authorList>
            <person name="Dillon M."/>
            <person name="Thakur S."/>
            <person name="Almeida R.N.D."/>
            <person name="Weir B.S."/>
            <person name="Guttman D.S."/>
        </authorList>
    </citation>
    <scope>NUCLEOTIDE SEQUENCE [LARGE SCALE GENOMIC DNA]</scope>
    <source>
        <strain evidence="4 5">ICMP 14479</strain>
    </source>
</reference>
<dbReference type="SUPFAM" id="SSF141868">
    <property type="entry name" value="EAL domain-like"/>
    <property type="match status" value="1"/>
</dbReference>
<dbReference type="InterPro" id="IPR050706">
    <property type="entry name" value="Cyclic-di-GMP_PDE-like"/>
</dbReference>